<name>A0A518GUZ7_9BACT</name>
<sequence length="183" mass="20045">MISEPTRKFTVLDIMALVAAAAVGLMLARVYQASMDSAVSDSNGALTFPLRIRWFGRPAPLLASLTLALLALRFVAPRPRYRRLVRSPGFAACYGAALGLAITVLTVLLEWGTGYLGYSRPRFYPHFLMMRSVSFSAPSVASAWLVLGLLGEWRHRGRDWIEVGGIVLGVGWLALFAATQLNF</sequence>
<protein>
    <submittedName>
        <fullName evidence="2">Uncharacterized protein</fullName>
    </submittedName>
</protein>
<dbReference type="KEGG" id="tpla:ElP_02390"/>
<feature type="transmembrane region" description="Helical" evidence="1">
    <location>
        <begin position="129"/>
        <end position="151"/>
    </location>
</feature>
<evidence type="ECO:0000313" key="3">
    <source>
        <dbReference type="Proteomes" id="UP000317835"/>
    </source>
</evidence>
<feature type="transmembrane region" description="Helical" evidence="1">
    <location>
        <begin position="54"/>
        <end position="76"/>
    </location>
</feature>
<keyword evidence="1" id="KW-0472">Membrane</keyword>
<accession>A0A518GUZ7</accession>
<evidence type="ECO:0000256" key="1">
    <source>
        <dbReference type="SAM" id="Phobius"/>
    </source>
</evidence>
<gene>
    <name evidence="2" type="ORF">ElP_02390</name>
</gene>
<dbReference type="RefSeq" id="WP_145266474.1">
    <property type="nucleotide sequence ID" value="NZ_CP036426.1"/>
</dbReference>
<keyword evidence="3" id="KW-1185">Reference proteome</keyword>
<dbReference type="AlphaFoldDB" id="A0A518GUZ7"/>
<proteinExistence type="predicted"/>
<evidence type="ECO:0000313" key="2">
    <source>
        <dbReference type="EMBL" id="QDV32407.1"/>
    </source>
</evidence>
<feature type="transmembrane region" description="Helical" evidence="1">
    <location>
        <begin position="12"/>
        <end position="34"/>
    </location>
</feature>
<organism evidence="2 3">
    <name type="scientific">Tautonia plasticadhaerens</name>
    <dbReference type="NCBI Taxonomy" id="2527974"/>
    <lineage>
        <taxon>Bacteria</taxon>
        <taxon>Pseudomonadati</taxon>
        <taxon>Planctomycetota</taxon>
        <taxon>Planctomycetia</taxon>
        <taxon>Isosphaerales</taxon>
        <taxon>Isosphaeraceae</taxon>
        <taxon>Tautonia</taxon>
    </lineage>
</organism>
<dbReference type="Proteomes" id="UP000317835">
    <property type="component" value="Chromosome"/>
</dbReference>
<dbReference type="EMBL" id="CP036426">
    <property type="protein sequence ID" value="QDV32407.1"/>
    <property type="molecule type" value="Genomic_DNA"/>
</dbReference>
<feature type="transmembrane region" description="Helical" evidence="1">
    <location>
        <begin position="163"/>
        <end position="181"/>
    </location>
</feature>
<keyword evidence="1" id="KW-0812">Transmembrane</keyword>
<keyword evidence="1" id="KW-1133">Transmembrane helix</keyword>
<reference evidence="2 3" key="1">
    <citation type="submission" date="2019-02" db="EMBL/GenBank/DDBJ databases">
        <title>Deep-cultivation of Planctomycetes and their phenomic and genomic characterization uncovers novel biology.</title>
        <authorList>
            <person name="Wiegand S."/>
            <person name="Jogler M."/>
            <person name="Boedeker C."/>
            <person name="Pinto D."/>
            <person name="Vollmers J."/>
            <person name="Rivas-Marin E."/>
            <person name="Kohn T."/>
            <person name="Peeters S.H."/>
            <person name="Heuer A."/>
            <person name="Rast P."/>
            <person name="Oberbeckmann S."/>
            <person name="Bunk B."/>
            <person name="Jeske O."/>
            <person name="Meyerdierks A."/>
            <person name="Storesund J.E."/>
            <person name="Kallscheuer N."/>
            <person name="Luecker S."/>
            <person name="Lage O.M."/>
            <person name="Pohl T."/>
            <person name="Merkel B.J."/>
            <person name="Hornburger P."/>
            <person name="Mueller R.-W."/>
            <person name="Bruemmer F."/>
            <person name="Labrenz M."/>
            <person name="Spormann A.M."/>
            <person name="Op den Camp H."/>
            <person name="Overmann J."/>
            <person name="Amann R."/>
            <person name="Jetten M.S.M."/>
            <person name="Mascher T."/>
            <person name="Medema M.H."/>
            <person name="Devos D.P."/>
            <person name="Kaster A.-K."/>
            <person name="Ovreas L."/>
            <person name="Rohde M."/>
            <person name="Galperin M.Y."/>
            <person name="Jogler C."/>
        </authorList>
    </citation>
    <scope>NUCLEOTIDE SEQUENCE [LARGE SCALE GENOMIC DNA]</scope>
    <source>
        <strain evidence="2 3">ElP</strain>
    </source>
</reference>
<feature type="transmembrane region" description="Helical" evidence="1">
    <location>
        <begin position="88"/>
        <end position="109"/>
    </location>
</feature>